<feature type="domain" description="Methyltransferase" evidence="5">
    <location>
        <begin position="60"/>
        <end position="157"/>
    </location>
</feature>
<feature type="binding site" evidence="3">
    <location>
        <position position="199"/>
    </location>
    <ligand>
        <name>S-adenosyl-L-methionine</name>
        <dbReference type="ChEBI" id="CHEBI:59789"/>
    </ligand>
</feature>
<comment type="catalytic activity">
    <reaction evidence="3">
        <text>prephenate + S-adenosyl-L-methionine = carboxy-S-adenosyl-L-methionine + 3-phenylpyruvate + H2O</text>
        <dbReference type="Rhea" id="RHEA:51692"/>
        <dbReference type="ChEBI" id="CHEBI:15377"/>
        <dbReference type="ChEBI" id="CHEBI:18005"/>
        <dbReference type="ChEBI" id="CHEBI:29934"/>
        <dbReference type="ChEBI" id="CHEBI:59789"/>
        <dbReference type="ChEBI" id="CHEBI:134278"/>
    </reaction>
</comment>
<dbReference type="PANTHER" id="PTHR43861:SF2">
    <property type="entry name" value="CARBOXY-S-ADENOSYL-L-METHIONINE SYNTHASE"/>
    <property type="match status" value="1"/>
</dbReference>
<feature type="binding site" evidence="3 4">
    <location>
        <position position="39"/>
    </location>
    <ligand>
        <name>S-adenosyl-L-methionine</name>
        <dbReference type="ChEBI" id="CHEBI:59789"/>
    </ligand>
</feature>
<keyword evidence="1 3" id="KW-0808">Transferase</keyword>
<evidence type="ECO:0000256" key="2">
    <source>
        <dbReference type="ARBA" id="ARBA00022691"/>
    </source>
</evidence>
<comment type="function">
    <text evidence="3">Catalyzes the conversion of S-adenosyl-L-methionine (SAM) to carboxy-S-adenosyl-L-methionine (Cx-SAM).</text>
</comment>
<evidence type="ECO:0000313" key="6">
    <source>
        <dbReference type="EMBL" id="EED36599.1"/>
    </source>
</evidence>
<comment type="subunit">
    <text evidence="3">Homodimer.</text>
</comment>
<evidence type="ECO:0000256" key="3">
    <source>
        <dbReference type="HAMAP-Rule" id="MF_01589"/>
    </source>
</evidence>
<dbReference type="STRING" id="565045.NOR51B_2551"/>
<dbReference type="EC" id="2.1.3.-" evidence="3"/>
<dbReference type="RefSeq" id="WP_009021342.1">
    <property type="nucleotide sequence ID" value="NZ_DS999411.1"/>
</dbReference>
<dbReference type="GO" id="GO:0032259">
    <property type="term" value="P:methylation"/>
    <property type="evidence" value="ECO:0007669"/>
    <property type="project" value="UniProtKB-KW"/>
</dbReference>
<protein>
    <recommendedName>
        <fullName evidence="3">Carboxy-S-adenosyl-L-methionine synthase</fullName>
        <shortName evidence="3">Cx-SAM synthase</shortName>
        <ecNumber evidence="3">2.1.3.-</ecNumber>
    </recommendedName>
</protein>
<dbReference type="Proteomes" id="UP000004699">
    <property type="component" value="Unassembled WGS sequence"/>
</dbReference>
<dbReference type="HAMAP" id="MF_01589">
    <property type="entry name" value="Cx_SAM_synthase"/>
    <property type="match status" value="1"/>
</dbReference>
<dbReference type="NCBIfam" id="TIGR00740">
    <property type="entry name" value="carboxy-S-adenosyl-L-methionine synthase CmoA"/>
    <property type="match status" value="1"/>
</dbReference>
<dbReference type="SUPFAM" id="SSF53335">
    <property type="entry name" value="S-adenosyl-L-methionine-dependent methyltransferases"/>
    <property type="match status" value="1"/>
</dbReference>
<keyword evidence="2 3" id="KW-0949">S-adenosyl-L-methionine</keyword>
<keyword evidence="6" id="KW-0489">Methyltransferase</keyword>
<comment type="similarity">
    <text evidence="3">Belongs to the class I-like SAM-binding methyltransferase superfamily. Cx-SAM synthase family.</text>
</comment>
<gene>
    <name evidence="3" type="primary">cmoA</name>
    <name evidence="6" type="ORF">NOR51B_2551</name>
</gene>
<keyword evidence="7" id="KW-1185">Reference proteome</keyword>
<dbReference type="AlphaFoldDB" id="B8KRU7"/>
<dbReference type="InterPro" id="IPR041698">
    <property type="entry name" value="Methyltransf_25"/>
</dbReference>
<feature type="binding site" evidence="3 4">
    <location>
        <begin position="117"/>
        <end position="118"/>
    </location>
    <ligand>
        <name>S-adenosyl-L-methionine</name>
        <dbReference type="ChEBI" id="CHEBI:59789"/>
    </ligand>
</feature>
<feature type="binding site" evidence="3 4">
    <location>
        <begin position="89"/>
        <end position="90"/>
    </location>
    <ligand>
        <name>S-adenosyl-L-methionine</name>
        <dbReference type="ChEBI" id="CHEBI:59789"/>
    </ligand>
</feature>
<dbReference type="CDD" id="cd02440">
    <property type="entry name" value="AdoMet_MTases"/>
    <property type="match status" value="1"/>
</dbReference>
<dbReference type="GO" id="GO:0008168">
    <property type="term" value="F:methyltransferase activity"/>
    <property type="evidence" value="ECO:0007669"/>
    <property type="project" value="UniProtKB-KW"/>
</dbReference>
<feature type="binding site" evidence="3 4">
    <location>
        <begin position="64"/>
        <end position="66"/>
    </location>
    <ligand>
        <name>S-adenosyl-L-methionine</name>
        <dbReference type="ChEBI" id="CHEBI:59789"/>
    </ligand>
</feature>
<evidence type="ECO:0000256" key="4">
    <source>
        <dbReference type="PIRSR" id="PIRSR006325-1"/>
    </source>
</evidence>
<dbReference type="Gene3D" id="3.40.50.150">
    <property type="entry name" value="Vaccinia Virus protein VP39"/>
    <property type="match status" value="1"/>
</dbReference>
<dbReference type="eggNOG" id="COG2226">
    <property type="taxonomic scope" value="Bacteria"/>
</dbReference>
<reference evidence="7" key="1">
    <citation type="journal article" date="2013" name="BMC Microbiol.">
        <title>Taxonomy and evolution of bacteriochlorophyll a-containing members of the OM60/NOR5 clade of marine gammaproteobacteria: description of Luminiphilus syltensis gen. nov., sp. nov., reclassification of Haliea rubra as Pseudohaliea rubra gen. nov., comb. nov., and emendation of Chromatocurvus halotolerans.</title>
        <authorList>
            <person name="Spring S."/>
            <person name="Riedel T."/>
            <person name="Sproer C."/>
            <person name="Yan S."/>
            <person name="Harder J."/>
            <person name="Fuchs B.M."/>
        </authorList>
    </citation>
    <scope>NUCLEOTIDE SEQUENCE [LARGE SCALE GENOMIC DNA]</scope>
    <source>
        <strain evidence="7">NOR51-B</strain>
    </source>
</reference>
<evidence type="ECO:0000259" key="5">
    <source>
        <dbReference type="Pfam" id="PF13649"/>
    </source>
</evidence>
<name>B8KRU7_9GAMM</name>
<evidence type="ECO:0000313" key="7">
    <source>
        <dbReference type="Proteomes" id="UP000004699"/>
    </source>
</evidence>
<dbReference type="GO" id="GO:1904047">
    <property type="term" value="F:S-adenosyl-L-methionine binding"/>
    <property type="evidence" value="ECO:0007669"/>
    <property type="project" value="UniProtKB-UniRule"/>
</dbReference>
<dbReference type="HOGENOM" id="CLU_078475_0_0_6"/>
<dbReference type="PANTHER" id="PTHR43861">
    <property type="entry name" value="TRANS-ACONITATE 2-METHYLTRANSFERASE-RELATED"/>
    <property type="match status" value="1"/>
</dbReference>
<evidence type="ECO:0000256" key="1">
    <source>
        <dbReference type="ARBA" id="ARBA00022679"/>
    </source>
</evidence>
<dbReference type="PIRSF" id="PIRSF006325">
    <property type="entry name" value="MeTrfase_bac"/>
    <property type="match status" value="1"/>
</dbReference>
<proteinExistence type="inferred from homology"/>
<sequence>MTDSRDTLFDTLGDPGLFTFNDDVAGVFPDMIRRSVPGYSTVIAMTGILAARHARPHTRIYDLGCSLGASLMAAGKHVAPLPCELVGVDNSSAMITRCRAALDAAGLALPTTLIEGDICDVPIDNASVVIMNYTLQFVPLDARTALLRRIREAMNPGDALILSEKIELTEPAMNDLMIDHYHDFKRAQGYSDLEVAQKRQALENVLIPESREIHRERLAHAGFSHSDVWFQCFNFASLIAIA</sequence>
<dbReference type="Pfam" id="PF13649">
    <property type="entry name" value="Methyltransf_25"/>
    <property type="match status" value="1"/>
</dbReference>
<feature type="binding site" evidence="3 4">
    <location>
        <position position="132"/>
    </location>
    <ligand>
        <name>S-adenosyl-L-methionine</name>
        <dbReference type="ChEBI" id="CHEBI:59789"/>
    </ligand>
</feature>
<dbReference type="InterPro" id="IPR029063">
    <property type="entry name" value="SAM-dependent_MTases_sf"/>
</dbReference>
<dbReference type="InterPro" id="IPR005271">
    <property type="entry name" value="CmoA"/>
</dbReference>
<accession>B8KRU7</accession>
<organism evidence="6 7">
    <name type="scientific">Luminiphilus syltensis NOR5-1B</name>
    <dbReference type="NCBI Taxonomy" id="565045"/>
    <lineage>
        <taxon>Bacteria</taxon>
        <taxon>Pseudomonadati</taxon>
        <taxon>Pseudomonadota</taxon>
        <taxon>Gammaproteobacteria</taxon>
        <taxon>Cellvibrionales</taxon>
        <taxon>Halieaceae</taxon>
        <taxon>Luminiphilus</taxon>
    </lineage>
</organism>
<dbReference type="EMBL" id="DS999411">
    <property type="protein sequence ID" value="EED36599.1"/>
    <property type="molecule type" value="Genomic_DNA"/>
</dbReference>
<dbReference type="GO" id="GO:0016743">
    <property type="term" value="F:carboxyl- or carbamoyltransferase activity"/>
    <property type="evidence" value="ECO:0007669"/>
    <property type="project" value="UniProtKB-UniRule"/>
</dbReference>
<dbReference type="OrthoDB" id="9779941at2"/>
<dbReference type="GO" id="GO:0002098">
    <property type="term" value="P:tRNA wobble uridine modification"/>
    <property type="evidence" value="ECO:0007669"/>
    <property type="project" value="InterPro"/>
</dbReference>